<gene>
    <name evidence="4" type="ORF">INP52_00520</name>
</gene>
<accession>A0A7S7M8L2</accession>
<proteinExistence type="predicted"/>
<dbReference type="GO" id="GO:0008168">
    <property type="term" value="F:methyltransferase activity"/>
    <property type="evidence" value="ECO:0007669"/>
    <property type="project" value="UniProtKB-KW"/>
</dbReference>
<dbReference type="EMBL" id="CP063767">
    <property type="protein sequence ID" value="QOY60744.1"/>
    <property type="molecule type" value="Genomic_DNA"/>
</dbReference>
<keyword evidence="2 4" id="KW-0808">Transferase</keyword>
<protein>
    <submittedName>
        <fullName evidence="4">DNA cytosine methyltransferase</fullName>
    </submittedName>
</protein>
<dbReference type="SUPFAM" id="SSF53335">
    <property type="entry name" value="S-adenosyl-L-methionine-dependent methyltransferases"/>
    <property type="match status" value="1"/>
</dbReference>
<sequence length="67" mass="7357">MGKVISFGNKLTALEFFSGIGLARTGLEQAGVNTIWTNDFDSTKCAMYQQQWGVPSSIMRTSIKLIP</sequence>
<dbReference type="GO" id="GO:0009307">
    <property type="term" value="P:DNA restriction-modification system"/>
    <property type="evidence" value="ECO:0007669"/>
    <property type="project" value="UniProtKB-KW"/>
</dbReference>
<keyword evidence="3" id="KW-0680">Restriction system</keyword>
<dbReference type="Proteomes" id="UP000593735">
    <property type="component" value="Chromosome"/>
</dbReference>
<evidence type="ECO:0000313" key="4">
    <source>
        <dbReference type="EMBL" id="QOY60744.1"/>
    </source>
</evidence>
<evidence type="ECO:0000256" key="1">
    <source>
        <dbReference type="ARBA" id="ARBA00022603"/>
    </source>
</evidence>
<dbReference type="InterPro" id="IPR029063">
    <property type="entry name" value="SAM-dependent_MTases_sf"/>
</dbReference>
<dbReference type="Pfam" id="PF00145">
    <property type="entry name" value="DNA_methylase"/>
    <property type="match status" value="1"/>
</dbReference>
<evidence type="ECO:0000256" key="3">
    <source>
        <dbReference type="ARBA" id="ARBA00022747"/>
    </source>
</evidence>
<reference evidence="4 5" key="1">
    <citation type="submission" date="2020-10" db="EMBL/GenBank/DDBJ databases">
        <title>Olsenella immobilis sp.nov., isolated from the mud in a fermentation cellar used for the production of Chinese strong-flavoured liquor.</title>
        <authorList>
            <person name="Lu L."/>
        </authorList>
    </citation>
    <scope>NUCLEOTIDE SEQUENCE [LARGE SCALE GENOMIC DNA]</scope>
    <source>
        <strain evidence="4 5">LZLJ-2</strain>
    </source>
</reference>
<organism evidence="4 5">
    <name type="scientific">Thermophilibacter immobilis</name>
    <dbReference type="NCBI Taxonomy" id="2779519"/>
    <lineage>
        <taxon>Bacteria</taxon>
        <taxon>Bacillati</taxon>
        <taxon>Actinomycetota</taxon>
        <taxon>Coriobacteriia</taxon>
        <taxon>Coriobacteriales</taxon>
        <taxon>Atopobiaceae</taxon>
        <taxon>Thermophilibacter</taxon>
    </lineage>
</organism>
<dbReference type="GO" id="GO:0032259">
    <property type="term" value="P:methylation"/>
    <property type="evidence" value="ECO:0007669"/>
    <property type="project" value="UniProtKB-KW"/>
</dbReference>
<evidence type="ECO:0000256" key="2">
    <source>
        <dbReference type="ARBA" id="ARBA00022679"/>
    </source>
</evidence>
<name>A0A7S7M8L2_9ACTN</name>
<dbReference type="KEGG" id="tio:INP52_00520"/>
<keyword evidence="5" id="KW-1185">Reference proteome</keyword>
<dbReference type="AlphaFoldDB" id="A0A7S7M8L2"/>
<keyword evidence="1 4" id="KW-0489">Methyltransferase</keyword>
<evidence type="ECO:0000313" key="5">
    <source>
        <dbReference type="Proteomes" id="UP000593735"/>
    </source>
</evidence>
<dbReference type="InterPro" id="IPR001525">
    <property type="entry name" value="C5_MeTfrase"/>
</dbReference>
<dbReference type="Gene3D" id="3.40.50.150">
    <property type="entry name" value="Vaccinia Virus protein VP39"/>
    <property type="match status" value="1"/>
</dbReference>